<dbReference type="GO" id="GO:0006790">
    <property type="term" value="P:sulfur compound metabolic process"/>
    <property type="evidence" value="ECO:0007669"/>
    <property type="project" value="TreeGrafter"/>
</dbReference>
<dbReference type="InterPro" id="IPR000863">
    <property type="entry name" value="Sulfotransferase_dom"/>
</dbReference>
<dbReference type="EMBL" id="BONI01000016">
    <property type="protein sequence ID" value="GIG05646.1"/>
    <property type="molecule type" value="Genomic_DNA"/>
</dbReference>
<keyword evidence="3" id="KW-1185">Reference proteome</keyword>
<sequence length="304" mass="33823">MVKVLYLAGWGRSGTTIIDNVLGSHPGVFTAGELWFLFERGLLGGRSCGCGQPVRACALWRDVLRCAFGDDVPDPRRVKKWQRDTARARHAPRLLRQGHQLVGIFTRLYRAIAEVTGAELIIDSSKLPSGAAVAARQPAGITPYLLQVVRDPRAVAHSWQRRKKQLDSSAPDVMLEHDPYDSAMKWLSWNGLTEWTSLAFPGRYRLQRYEDFAADPRGAVDELLRFVDVAPVSSPFVGDRTVELAANHTVSGNPGRFRTGTVELRADDAWRDQLPVATRLATTALALPLMQRYGYPLTGQNRPH</sequence>
<dbReference type="InterPro" id="IPR027417">
    <property type="entry name" value="P-loop_NTPase"/>
</dbReference>
<proteinExistence type="predicted"/>
<comment type="caution">
    <text evidence="2">The sequence shown here is derived from an EMBL/GenBank/DDBJ whole genome shotgun (WGS) entry which is preliminary data.</text>
</comment>
<evidence type="ECO:0000259" key="1">
    <source>
        <dbReference type="Pfam" id="PF00685"/>
    </source>
</evidence>
<dbReference type="Proteomes" id="UP000630887">
    <property type="component" value="Unassembled WGS sequence"/>
</dbReference>
<name>A0A8J3KZ07_9ACTN</name>
<dbReference type="RefSeq" id="WP_203692079.1">
    <property type="nucleotide sequence ID" value="NZ_BAAALC010000025.1"/>
</dbReference>
<reference evidence="2 3" key="1">
    <citation type="submission" date="2021-01" db="EMBL/GenBank/DDBJ databases">
        <title>Whole genome shotgun sequence of Catellatospora coxensis NBRC 107359.</title>
        <authorList>
            <person name="Komaki H."/>
            <person name="Tamura T."/>
        </authorList>
    </citation>
    <scope>NUCLEOTIDE SEQUENCE [LARGE SCALE GENOMIC DNA]</scope>
    <source>
        <strain evidence="2 3">NBRC 107359</strain>
    </source>
</reference>
<evidence type="ECO:0000313" key="3">
    <source>
        <dbReference type="Proteomes" id="UP000630887"/>
    </source>
</evidence>
<dbReference type="InterPro" id="IPR051135">
    <property type="entry name" value="Gal/GlcNAc/GalNAc_ST"/>
</dbReference>
<dbReference type="GO" id="GO:0006044">
    <property type="term" value="P:N-acetylglucosamine metabolic process"/>
    <property type="evidence" value="ECO:0007669"/>
    <property type="project" value="TreeGrafter"/>
</dbReference>
<evidence type="ECO:0000313" key="2">
    <source>
        <dbReference type="EMBL" id="GIG05646.1"/>
    </source>
</evidence>
<dbReference type="SUPFAM" id="SSF52540">
    <property type="entry name" value="P-loop containing nucleoside triphosphate hydrolases"/>
    <property type="match status" value="1"/>
</dbReference>
<dbReference type="AlphaFoldDB" id="A0A8J3KZ07"/>
<dbReference type="PANTHER" id="PTHR10704">
    <property type="entry name" value="CARBOHYDRATE SULFOTRANSFERASE"/>
    <property type="match status" value="1"/>
</dbReference>
<organism evidence="2 3">
    <name type="scientific">Catellatospora coxensis</name>
    <dbReference type="NCBI Taxonomy" id="310354"/>
    <lineage>
        <taxon>Bacteria</taxon>
        <taxon>Bacillati</taxon>
        <taxon>Actinomycetota</taxon>
        <taxon>Actinomycetes</taxon>
        <taxon>Micromonosporales</taxon>
        <taxon>Micromonosporaceae</taxon>
        <taxon>Catellatospora</taxon>
    </lineage>
</organism>
<dbReference type="Pfam" id="PF00685">
    <property type="entry name" value="Sulfotransfer_1"/>
    <property type="match status" value="1"/>
</dbReference>
<gene>
    <name evidence="2" type="ORF">Cco03nite_23460</name>
</gene>
<feature type="domain" description="Sulfotransferase" evidence="1">
    <location>
        <begin position="146"/>
        <end position="230"/>
    </location>
</feature>
<dbReference type="GO" id="GO:0001517">
    <property type="term" value="F:N-acetylglucosamine 6-O-sulfotransferase activity"/>
    <property type="evidence" value="ECO:0007669"/>
    <property type="project" value="TreeGrafter"/>
</dbReference>
<protein>
    <submittedName>
        <fullName evidence="2">Sulfotransferase</fullName>
    </submittedName>
</protein>
<dbReference type="Gene3D" id="3.40.50.300">
    <property type="entry name" value="P-loop containing nucleotide triphosphate hydrolases"/>
    <property type="match status" value="1"/>
</dbReference>
<accession>A0A8J3KZ07</accession>
<dbReference type="PANTHER" id="PTHR10704:SF44">
    <property type="entry name" value="LD35051P-RELATED"/>
    <property type="match status" value="1"/>
</dbReference>